<protein>
    <submittedName>
        <fullName evidence="3">Uncharacterized protein</fullName>
    </submittedName>
</protein>
<reference evidence="3 4" key="1">
    <citation type="submission" date="2022-03" db="EMBL/GenBank/DDBJ databases">
        <authorList>
            <person name="Nunn A."/>
            <person name="Chopra R."/>
            <person name="Nunn A."/>
            <person name="Contreras Garrido A."/>
        </authorList>
    </citation>
    <scope>NUCLEOTIDE SEQUENCE [LARGE SCALE GENOMIC DNA]</scope>
</reference>
<dbReference type="Gene3D" id="1.25.40.10">
    <property type="entry name" value="Tetratricopeptide repeat domain"/>
    <property type="match status" value="1"/>
</dbReference>
<proteinExistence type="predicted"/>
<evidence type="ECO:0000256" key="1">
    <source>
        <dbReference type="ARBA" id="ARBA00022737"/>
    </source>
</evidence>
<evidence type="ECO:0000256" key="2">
    <source>
        <dbReference type="ARBA" id="ARBA00022803"/>
    </source>
</evidence>
<name>A0AAU9T7I0_THLAR</name>
<gene>
    <name evidence="3" type="ORF">TAV2_LOCUS25442</name>
</gene>
<accession>A0AAU9T7I0</accession>
<dbReference type="InterPro" id="IPR039226">
    <property type="entry name" value="Ski3/TTC37"/>
</dbReference>
<keyword evidence="2" id="KW-0802">TPR repeat</keyword>
<dbReference type="InterPro" id="IPR011990">
    <property type="entry name" value="TPR-like_helical_dom_sf"/>
</dbReference>
<dbReference type="PANTHER" id="PTHR15704:SF7">
    <property type="entry name" value="SUPERKILLER COMPLEX PROTEIN 3"/>
    <property type="match status" value="1"/>
</dbReference>
<sequence length="102" mass="11808">MEHLEKSVKENPNDPSLHYYSRVMLDHNRAAKCYQRVVLLDPNDSDSGEALCDLFAVFALHQKKWSEVIEQLVCSSPQAMTTMLLLDEYDPFTHHTYEDGSY</sequence>
<dbReference type="Proteomes" id="UP000836841">
    <property type="component" value="Chromosome 7"/>
</dbReference>
<organism evidence="3 4">
    <name type="scientific">Thlaspi arvense</name>
    <name type="common">Field penny-cress</name>
    <dbReference type="NCBI Taxonomy" id="13288"/>
    <lineage>
        <taxon>Eukaryota</taxon>
        <taxon>Viridiplantae</taxon>
        <taxon>Streptophyta</taxon>
        <taxon>Embryophyta</taxon>
        <taxon>Tracheophyta</taxon>
        <taxon>Spermatophyta</taxon>
        <taxon>Magnoliopsida</taxon>
        <taxon>eudicotyledons</taxon>
        <taxon>Gunneridae</taxon>
        <taxon>Pentapetalae</taxon>
        <taxon>rosids</taxon>
        <taxon>malvids</taxon>
        <taxon>Brassicales</taxon>
        <taxon>Brassicaceae</taxon>
        <taxon>Thlaspideae</taxon>
        <taxon>Thlaspi</taxon>
    </lineage>
</organism>
<dbReference type="PANTHER" id="PTHR15704">
    <property type="entry name" value="SUPERKILLER 3 PROTEIN-RELATED"/>
    <property type="match status" value="1"/>
</dbReference>
<dbReference type="GO" id="GO:0006401">
    <property type="term" value="P:RNA catabolic process"/>
    <property type="evidence" value="ECO:0007669"/>
    <property type="project" value="InterPro"/>
</dbReference>
<keyword evidence="4" id="KW-1185">Reference proteome</keyword>
<dbReference type="EMBL" id="OU466863">
    <property type="protein sequence ID" value="CAH2080205.1"/>
    <property type="molecule type" value="Genomic_DNA"/>
</dbReference>
<dbReference type="AlphaFoldDB" id="A0AAU9T7I0"/>
<dbReference type="GO" id="GO:0055087">
    <property type="term" value="C:Ski complex"/>
    <property type="evidence" value="ECO:0007669"/>
    <property type="project" value="InterPro"/>
</dbReference>
<keyword evidence="1" id="KW-0677">Repeat</keyword>
<evidence type="ECO:0000313" key="3">
    <source>
        <dbReference type="EMBL" id="CAH2080205.1"/>
    </source>
</evidence>
<evidence type="ECO:0000313" key="4">
    <source>
        <dbReference type="Proteomes" id="UP000836841"/>
    </source>
</evidence>